<name>A0AA39LQH0_9BILA</name>
<keyword evidence="2" id="KW-1185">Reference proteome</keyword>
<accession>A0AA39LQH0</accession>
<dbReference type="EMBL" id="JAUCMV010000004">
    <property type="protein sequence ID" value="KAK0405932.1"/>
    <property type="molecule type" value="Genomic_DNA"/>
</dbReference>
<dbReference type="AlphaFoldDB" id="A0AA39LQH0"/>
<proteinExistence type="predicted"/>
<organism evidence="1 2">
    <name type="scientific">Steinernema hermaphroditum</name>
    <dbReference type="NCBI Taxonomy" id="289476"/>
    <lineage>
        <taxon>Eukaryota</taxon>
        <taxon>Metazoa</taxon>
        <taxon>Ecdysozoa</taxon>
        <taxon>Nematoda</taxon>
        <taxon>Chromadorea</taxon>
        <taxon>Rhabditida</taxon>
        <taxon>Tylenchina</taxon>
        <taxon>Panagrolaimomorpha</taxon>
        <taxon>Strongyloidoidea</taxon>
        <taxon>Steinernematidae</taxon>
        <taxon>Steinernema</taxon>
    </lineage>
</organism>
<evidence type="ECO:0000313" key="2">
    <source>
        <dbReference type="Proteomes" id="UP001175271"/>
    </source>
</evidence>
<reference evidence="1" key="1">
    <citation type="submission" date="2023-06" db="EMBL/GenBank/DDBJ databases">
        <title>Genomic analysis of the entomopathogenic nematode Steinernema hermaphroditum.</title>
        <authorList>
            <person name="Schwarz E.M."/>
            <person name="Heppert J.K."/>
            <person name="Baniya A."/>
            <person name="Schwartz H.T."/>
            <person name="Tan C.-H."/>
            <person name="Antoshechkin I."/>
            <person name="Sternberg P.W."/>
            <person name="Goodrich-Blair H."/>
            <person name="Dillman A.R."/>
        </authorList>
    </citation>
    <scope>NUCLEOTIDE SEQUENCE</scope>
    <source>
        <strain evidence="1">PS9179</strain>
        <tissue evidence="1">Whole animal</tissue>
    </source>
</reference>
<protein>
    <submittedName>
        <fullName evidence="1">Uncharacterized protein</fullName>
    </submittedName>
</protein>
<comment type="caution">
    <text evidence="1">The sequence shown here is derived from an EMBL/GenBank/DDBJ whole genome shotgun (WGS) entry which is preliminary data.</text>
</comment>
<gene>
    <name evidence="1" type="ORF">QR680_018270</name>
</gene>
<dbReference type="Proteomes" id="UP001175271">
    <property type="component" value="Unassembled WGS sequence"/>
</dbReference>
<evidence type="ECO:0000313" key="1">
    <source>
        <dbReference type="EMBL" id="KAK0405932.1"/>
    </source>
</evidence>
<sequence>MNTVPVLFMEDVFIVLGSWDLYCAKWLSAPWSRMAEATKAKIHVLMAFLHFESGKVLVTARQRCDLYETHIDCDVPLNSVDSKFITQFHVRDISFDFEESLSPWKEITLEQLKNLINAVRPTERTKPLRCDRYDTNRLDITRLLAEKDTWGLGRRLLSMRLPVDEVRIGDIERYNKEIERFLETTGPLFRVFVDGFRTNSVRFDLLFDKFVPIDRGVFLFRGEVNRHQLERLVMKCEMSGAEVRFEVDFYDFEGERSLENIFDFKKIYSKTRWEEDCLVAHREGSELELYAQYYDDVLDWCWNRIKSDC</sequence>